<protein>
    <submittedName>
        <fullName evidence="2">Uncharacterized protein</fullName>
    </submittedName>
</protein>
<organism evidence="2 3">
    <name type="scientific">Heterodera schachtii</name>
    <name type="common">Sugarbeet cyst nematode worm</name>
    <name type="synonym">Tylenchus schachtii</name>
    <dbReference type="NCBI Taxonomy" id="97005"/>
    <lineage>
        <taxon>Eukaryota</taxon>
        <taxon>Metazoa</taxon>
        <taxon>Ecdysozoa</taxon>
        <taxon>Nematoda</taxon>
        <taxon>Chromadorea</taxon>
        <taxon>Rhabditida</taxon>
        <taxon>Tylenchina</taxon>
        <taxon>Tylenchomorpha</taxon>
        <taxon>Tylenchoidea</taxon>
        <taxon>Heteroderidae</taxon>
        <taxon>Heteroderinae</taxon>
        <taxon>Heterodera</taxon>
    </lineage>
</organism>
<gene>
    <name evidence="2" type="ORF">niasHS_009460</name>
</gene>
<reference evidence="2 3" key="1">
    <citation type="submission" date="2024-10" db="EMBL/GenBank/DDBJ databases">
        <authorList>
            <person name="Kim D."/>
        </authorList>
    </citation>
    <scope>NUCLEOTIDE SEQUENCE [LARGE SCALE GENOMIC DNA]</scope>
    <source>
        <strain evidence="2">Taebaek</strain>
    </source>
</reference>
<dbReference type="Proteomes" id="UP001620645">
    <property type="component" value="Unassembled WGS sequence"/>
</dbReference>
<feature type="region of interest" description="Disordered" evidence="1">
    <location>
        <begin position="1"/>
        <end position="25"/>
    </location>
</feature>
<evidence type="ECO:0000313" key="3">
    <source>
        <dbReference type="Proteomes" id="UP001620645"/>
    </source>
</evidence>
<dbReference type="AlphaFoldDB" id="A0ABD2J7A5"/>
<name>A0ABD2J7A5_HETSC</name>
<proteinExistence type="predicted"/>
<keyword evidence="3" id="KW-1185">Reference proteome</keyword>
<comment type="caution">
    <text evidence="2">The sequence shown here is derived from an EMBL/GenBank/DDBJ whole genome shotgun (WGS) entry which is preliminary data.</text>
</comment>
<sequence>MEGQIGPKASQIPEQDEATDNLNFHSNFSPEINNKFLEELSSLESTHDDIYNRAVADCERAEQKPVGKAIKAENFNKGLLNELAKAINSPSYNSRAGKDKALIIVNKLLDNLTHHHRFLIGQQKTAEFLRKTFKIPLEDEPSTSANNFEKKD</sequence>
<dbReference type="EMBL" id="JBICCN010000202">
    <property type="protein sequence ID" value="KAL3086462.1"/>
    <property type="molecule type" value="Genomic_DNA"/>
</dbReference>
<evidence type="ECO:0000256" key="1">
    <source>
        <dbReference type="SAM" id="MobiDB-lite"/>
    </source>
</evidence>
<accession>A0ABD2J7A5</accession>
<evidence type="ECO:0000313" key="2">
    <source>
        <dbReference type="EMBL" id="KAL3086462.1"/>
    </source>
</evidence>